<keyword evidence="2 4" id="KW-0808">Transferase</keyword>
<keyword evidence="5" id="KW-1185">Reference proteome</keyword>
<evidence type="ECO:0000313" key="4">
    <source>
        <dbReference type="EMBL" id="RZB71195.1"/>
    </source>
</evidence>
<dbReference type="Proteomes" id="UP000289340">
    <property type="component" value="Chromosome 13"/>
</dbReference>
<dbReference type="SUPFAM" id="SSF53335">
    <property type="entry name" value="S-adenosyl-L-methionine-dependent methyltransferases"/>
    <property type="match status" value="1"/>
</dbReference>
<proteinExistence type="predicted"/>
<accession>A0A445HC30</accession>
<dbReference type="EMBL" id="QZWG01000013">
    <property type="protein sequence ID" value="RZB71195.1"/>
    <property type="molecule type" value="Genomic_DNA"/>
</dbReference>
<sequence>MAVLSPPTFSPLLLNTKTDFGSPPFPLLTLSSSSPTSSPLFVSYAKSGNGLASEDKKILLEKYGYDIDADEYFSQSSSKSKRRKEQPRRRGGKQVQDPPEDPKPPRVTHKLLQVLGGTARRVKLLSPKGMDVRPMMEVVKGAAFDILQAAGGCPAALRPGRWLDLYSGTGSVGIEALSRGCSQVHFVEMDPWVVSDVLRPNLEETGFLDASVIHTVRVEKFFERAEQFVGNSGPFDYISVTPPYTQVDYGVLMRQISESSLIGENTFIVVEYPLKTDMLDSCGSLVKITDRRFGRTLLAIYGPTWSQKKRR</sequence>
<evidence type="ECO:0000256" key="1">
    <source>
        <dbReference type="ARBA" id="ARBA00022603"/>
    </source>
</evidence>
<reference evidence="4 5" key="1">
    <citation type="submission" date="2018-09" db="EMBL/GenBank/DDBJ databases">
        <title>A high-quality reference genome of wild soybean provides a powerful tool to mine soybean genomes.</title>
        <authorList>
            <person name="Xie M."/>
            <person name="Chung C.Y.L."/>
            <person name="Li M.-W."/>
            <person name="Wong F.-L."/>
            <person name="Chan T.-F."/>
            <person name="Lam H.-M."/>
        </authorList>
    </citation>
    <scope>NUCLEOTIDE SEQUENCE [LARGE SCALE GENOMIC DNA]</scope>
    <source>
        <strain evidence="5">cv. W05</strain>
        <tissue evidence="4">Hypocotyl of etiolated seedlings</tissue>
    </source>
</reference>
<dbReference type="Gene3D" id="3.40.50.150">
    <property type="entry name" value="Vaccinia Virus protein VP39"/>
    <property type="match status" value="1"/>
</dbReference>
<evidence type="ECO:0000313" key="5">
    <source>
        <dbReference type="Proteomes" id="UP000289340"/>
    </source>
</evidence>
<feature type="region of interest" description="Disordered" evidence="3">
    <location>
        <begin position="74"/>
        <end position="107"/>
    </location>
</feature>
<comment type="caution">
    <text evidence="4">The sequence shown here is derived from an EMBL/GenBank/DDBJ whole genome shotgun (WGS) entry which is preliminary data.</text>
</comment>
<organism evidence="4 5">
    <name type="scientific">Glycine soja</name>
    <name type="common">Wild soybean</name>
    <dbReference type="NCBI Taxonomy" id="3848"/>
    <lineage>
        <taxon>Eukaryota</taxon>
        <taxon>Viridiplantae</taxon>
        <taxon>Streptophyta</taxon>
        <taxon>Embryophyta</taxon>
        <taxon>Tracheophyta</taxon>
        <taxon>Spermatophyta</taxon>
        <taxon>Magnoliopsida</taxon>
        <taxon>eudicotyledons</taxon>
        <taxon>Gunneridae</taxon>
        <taxon>Pentapetalae</taxon>
        <taxon>rosids</taxon>
        <taxon>fabids</taxon>
        <taxon>Fabales</taxon>
        <taxon>Fabaceae</taxon>
        <taxon>Papilionoideae</taxon>
        <taxon>50 kb inversion clade</taxon>
        <taxon>NPAAA clade</taxon>
        <taxon>indigoferoid/millettioid clade</taxon>
        <taxon>Phaseoleae</taxon>
        <taxon>Glycine</taxon>
        <taxon>Glycine subgen. Soja</taxon>
    </lineage>
</organism>
<dbReference type="GO" id="GO:0008168">
    <property type="term" value="F:methyltransferase activity"/>
    <property type="evidence" value="ECO:0007669"/>
    <property type="project" value="UniProtKB-KW"/>
</dbReference>
<protein>
    <submittedName>
        <fullName evidence="4">Putative rRNA methyltransferase YlbH</fullName>
    </submittedName>
</protein>
<dbReference type="GO" id="GO:0031167">
    <property type="term" value="P:rRNA methylation"/>
    <property type="evidence" value="ECO:0007669"/>
    <property type="project" value="InterPro"/>
</dbReference>
<dbReference type="Gramene" id="XM_028340422.1">
    <property type="protein sequence ID" value="XP_028196223.1"/>
    <property type="gene ID" value="LOC114381218"/>
</dbReference>
<dbReference type="PANTHER" id="PTHR43542:SF1">
    <property type="entry name" value="METHYLTRANSFERASE"/>
    <property type="match status" value="1"/>
</dbReference>
<dbReference type="InterPro" id="IPR029063">
    <property type="entry name" value="SAM-dependent_MTases_sf"/>
</dbReference>
<dbReference type="PANTHER" id="PTHR43542">
    <property type="entry name" value="METHYLTRANSFERASE"/>
    <property type="match status" value="1"/>
</dbReference>
<evidence type="ECO:0000256" key="3">
    <source>
        <dbReference type="SAM" id="MobiDB-lite"/>
    </source>
</evidence>
<evidence type="ECO:0000256" key="2">
    <source>
        <dbReference type="ARBA" id="ARBA00022679"/>
    </source>
</evidence>
<feature type="compositionally biased region" description="Basic residues" evidence="3">
    <location>
        <begin position="79"/>
        <end position="92"/>
    </location>
</feature>
<dbReference type="Pfam" id="PF03602">
    <property type="entry name" value="Cons_hypoth95"/>
    <property type="match status" value="1"/>
</dbReference>
<gene>
    <name evidence="4" type="ORF">D0Y65_035926</name>
</gene>
<keyword evidence="1 4" id="KW-0489">Methyltransferase</keyword>
<dbReference type="AlphaFoldDB" id="A0A445HC30"/>
<dbReference type="InterPro" id="IPR004398">
    <property type="entry name" value="RNA_MeTrfase_RsmD"/>
</dbReference>
<name>A0A445HC30_GLYSO</name>